<protein>
    <submittedName>
        <fullName evidence="1">ATP-NAD kinase family protein</fullName>
    </submittedName>
</protein>
<dbReference type="PIRSF" id="PIRSF016907">
    <property type="entry name" value="Kin_ATP-NAD"/>
    <property type="match status" value="1"/>
</dbReference>
<organism evidence="1 2">
    <name type="scientific">Marinobacterium weihaiense</name>
    <dbReference type="NCBI Taxonomy" id="2851016"/>
    <lineage>
        <taxon>Bacteria</taxon>
        <taxon>Pseudomonadati</taxon>
        <taxon>Pseudomonadota</taxon>
        <taxon>Gammaproteobacteria</taxon>
        <taxon>Oceanospirillales</taxon>
        <taxon>Oceanospirillaceae</taxon>
        <taxon>Marinobacterium</taxon>
    </lineage>
</organism>
<name>A0ABS6MBA6_9GAMM</name>
<reference evidence="1 2" key="1">
    <citation type="submission" date="2021-06" db="EMBL/GenBank/DDBJ databases">
        <title>Bacterium isolated from marine sediment.</title>
        <authorList>
            <person name="Zhu K.-L."/>
            <person name="Du Z.-J."/>
            <person name="Liang Q.-Y."/>
        </authorList>
    </citation>
    <scope>NUCLEOTIDE SEQUENCE [LARGE SCALE GENOMIC DNA]</scope>
    <source>
        <strain evidence="1 2">A346</strain>
    </source>
</reference>
<evidence type="ECO:0000313" key="1">
    <source>
        <dbReference type="EMBL" id="MBV0933560.1"/>
    </source>
</evidence>
<dbReference type="GO" id="GO:0016301">
    <property type="term" value="F:kinase activity"/>
    <property type="evidence" value="ECO:0007669"/>
    <property type="project" value="UniProtKB-KW"/>
</dbReference>
<keyword evidence="1" id="KW-0418">Kinase</keyword>
<gene>
    <name evidence="1" type="ORF">KTN04_09445</name>
</gene>
<dbReference type="PANTHER" id="PTHR40697">
    <property type="entry name" value="ACETOIN CATABOLISM PROTEIN X"/>
    <property type="match status" value="1"/>
</dbReference>
<keyword evidence="2" id="KW-1185">Reference proteome</keyword>
<accession>A0ABS6MBA6</accession>
<keyword evidence="1" id="KW-0808">Transferase</keyword>
<dbReference type="InterPro" id="IPR011386">
    <property type="entry name" value="Put_ATP-NAD_kin"/>
</dbReference>
<comment type="caution">
    <text evidence="1">The sequence shown here is derived from an EMBL/GenBank/DDBJ whole genome shotgun (WGS) entry which is preliminary data.</text>
</comment>
<dbReference type="InterPro" id="IPR002504">
    <property type="entry name" value="NADK"/>
</dbReference>
<dbReference type="Pfam" id="PF01513">
    <property type="entry name" value="NAD_kinase"/>
    <property type="match status" value="1"/>
</dbReference>
<dbReference type="PANTHER" id="PTHR40697:SF2">
    <property type="entry name" value="ATP-NAD KINASE-RELATED"/>
    <property type="match status" value="1"/>
</dbReference>
<dbReference type="Pfam" id="PF20143">
    <property type="entry name" value="NAD_kinase_C"/>
    <property type="match status" value="1"/>
</dbReference>
<sequence length="382" mass="40350">MSFRLGLIINPLAGLGGSVALKGSDGADIVCQALALGASPRAQARTRTALAVLQGMEIELLTWGGAMGEDLARDMGFEPRVLGAPEHTPSTAEDTCRAARTLRDAGVDLLLFAGGDGTARNLCEMLGDSVPVLGIPAGVKIHSGVYSLTPAAAGELVAMLVRGELVAISEQEVRDLDEAAFRAGQVRARFYGEMRVPAEHRYLQHVKNAANREDKALVLDDIAAGFIEQMEADTLYLMGSGSTVAAIMHEMGLENSLLGVDAVLNEEVIAADCTAAQLLALCEGRPVRIVITLIGGQGLLIGRGNQQLSAELLQRCGRDSLYVVATRTKLNALRGRPLIIDSGDADLDHSWSGLIQVHTGYRDAVLYRIAVPGGDAAPDIEH</sequence>
<evidence type="ECO:0000313" key="2">
    <source>
        <dbReference type="Proteomes" id="UP000755551"/>
    </source>
</evidence>
<dbReference type="RefSeq" id="WP_217334981.1">
    <property type="nucleotide sequence ID" value="NZ_JAHQZT010000010.1"/>
</dbReference>
<dbReference type="EMBL" id="JAHQZT010000010">
    <property type="protein sequence ID" value="MBV0933560.1"/>
    <property type="molecule type" value="Genomic_DNA"/>
</dbReference>
<proteinExistence type="predicted"/>
<dbReference type="Proteomes" id="UP000755551">
    <property type="component" value="Unassembled WGS sequence"/>
</dbReference>
<dbReference type="InterPro" id="IPR039065">
    <property type="entry name" value="AcoX-like"/>
</dbReference>